<evidence type="ECO:0000259" key="9">
    <source>
        <dbReference type="PROSITE" id="PS51779"/>
    </source>
</evidence>
<dbReference type="Proteomes" id="UP000218238">
    <property type="component" value="Unassembled WGS sequence"/>
</dbReference>
<evidence type="ECO:0000313" key="10">
    <source>
        <dbReference type="EMBL" id="PAX59694.1"/>
    </source>
</evidence>
<dbReference type="PROSITE" id="PS51779">
    <property type="entry name" value="POTRA"/>
    <property type="match status" value="1"/>
</dbReference>
<organism evidence="10 11">
    <name type="scientific">Brunnivagina elsteri CCALA 953</name>
    <dbReference type="NCBI Taxonomy" id="987040"/>
    <lineage>
        <taxon>Bacteria</taxon>
        <taxon>Bacillati</taxon>
        <taxon>Cyanobacteriota</taxon>
        <taxon>Cyanophyceae</taxon>
        <taxon>Nostocales</taxon>
        <taxon>Calotrichaceae</taxon>
        <taxon>Brunnivagina</taxon>
    </lineage>
</organism>
<dbReference type="RefSeq" id="WP_095720801.1">
    <property type="nucleotide sequence ID" value="NZ_NTFS01000040.1"/>
</dbReference>
<gene>
    <name evidence="10" type="ORF">CK510_05825</name>
</gene>
<dbReference type="Pfam" id="PF08478">
    <property type="entry name" value="POTRA_1"/>
    <property type="match status" value="1"/>
</dbReference>
<evidence type="ECO:0000256" key="7">
    <source>
        <dbReference type="ARBA" id="ARBA00023306"/>
    </source>
</evidence>
<comment type="caution">
    <text evidence="10">The sequence shown here is derived from an EMBL/GenBank/DDBJ whole genome shotgun (WGS) entry which is preliminary data.</text>
</comment>
<keyword evidence="6 8" id="KW-0472">Membrane</keyword>
<dbReference type="PANTHER" id="PTHR37820">
    <property type="entry name" value="CELL DIVISION PROTEIN DIVIB"/>
    <property type="match status" value="1"/>
</dbReference>
<dbReference type="InterPro" id="IPR034746">
    <property type="entry name" value="POTRA"/>
</dbReference>
<keyword evidence="2" id="KW-1003">Cell membrane</keyword>
<evidence type="ECO:0000256" key="3">
    <source>
        <dbReference type="ARBA" id="ARBA00022618"/>
    </source>
</evidence>
<dbReference type="Gene3D" id="3.10.20.310">
    <property type="entry name" value="membrane protein fhac"/>
    <property type="match status" value="1"/>
</dbReference>
<keyword evidence="11" id="KW-1185">Reference proteome</keyword>
<evidence type="ECO:0000256" key="6">
    <source>
        <dbReference type="ARBA" id="ARBA00023136"/>
    </source>
</evidence>
<evidence type="ECO:0000256" key="1">
    <source>
        <dbReference type="ARBA" id="ARBA00004370"/>
    </source>
</evidence>
<comment type="subcellular location">
    <subcellularLocation>
        <location evidence="1">Membrane</location>
    </subcellularLocation>
</comment>
<evidence type="ECO:0000256" key="2">
    <source>
        <dbReference type="ARBA" id="ARBA00022475"/>
    </source>
</evidence>
<sequence length="297" mass="33640">MADIASVSRTDLTQRRKRLRRQRRVKIIQTIWQTMAVSGLAGTLLWGAIQPIWVLKTDKSIEISGNKLLTDEAVRSRIGLSYPQSMWKIQPSQIASSLQKQPAIAHANVTRRLLPPGLIVEVEERIPVAILQRSQLVNPQARSENREEASGKTVEKTLGFIDAKGILIPIESYGSANISSLKTKAKLPNLKVIGSPEQYREYWKQVYQTLSHSSLKITEIDWRDPSNLILKTELGKVHLGTPNSQLPEKIKVLMQMRQLPTEVNPNRMEYIDLKNPDTPMIQVLDSTNALKKQRFNP</sequence>
<reference evidence="10 11" key="1">
    <citation type="submission" date="2017-08" db="EMBL/GenBank/DDBJ databases">
        <title>Draft genome sequence of filamentous cyanobacterium Calothrix elsteri CCALA 953.</title>
        <authorList>
            <person name="Gagunashvili A.N."/>
            <person name="Elster J."/>
            <person name="Andresson O.S."/>
        </authorList>
    </citation>
    <scope>NUCLEOTIDE SEQUENCE [LARGE SCALE GENOMIC DNA]</scope>
    <source>
        <strain evidence="10 11">CCALA 953</strain>
    </source>
</reference>
<proteinExistence type="predicted"/>
<feature type="transmembrane region" description="Helical" evidence="8">
    <location>
        <begin position="25"/>
        <end position="49"/>
    </location>
</feature>
<dbReference type="OrthoDB" id="527430at2"/>
<keyword evidence="5 8" id="KW-1133">Transmembrane helix</keyword>
<dbReference type="GO" id="GO:0005886">
    <property type="term" value="C:plasma membrane"/>
    <property type="evidence" value="ECO:0007669"/>
    <property type="project" value="TreeGrafter"/>
</dbReference>
<dbReference type="EMBL" id="NTFS01000040">
    <property type="protein sequence ID" value="PAX59694.1"/>
    <property type="molecule type" value="Genomic_DNA"/>
</dbReference>
<dbReference type="GO" id="GO:0051301">
    <property type="term" value="P:cell division"/>
    <property type="evidence" value="ECO:0007669"/>
    <property type="project" value="UniProtKB-KW"/>
</dbReference>
<dbReference type="PANTHER" id="PTHR37820:SF1">
    <property type="entry name" value="CELL DIVISION PROTEIN FTSQ"/>
    <property type="match status" value="1"/>
</dbReference>
<protein>
    <submittedName>
        <fullName evidence="10">Cell division protein FtsQ</fullName>
    </submittedName>
</protein>
<name>A0A2A2TMX1_9CYAN</name>
<keyword evidence="3 10" id="KW-0132">Cell division</keyword>
<evidence type="ECO:0000256" key="5">
    <source>
        <dbReference type="ARBA" id="ARBA00022989"/>
    </source>
</evidence>
<dbReference type="InterPro" id="IPR013685">
    <property type="entry name" value="POTRA_FtsQ_type"/>
</dbReference>
<evidence type="ECO:0000256" key="4">
    <source>
        <dbReference type="ARBA" id="ARBA00022692"/>
    </source>
</evidence>
<dbReference type="AlphaFoldDB" id="A0A2A2TMX1"/>
<accession>A0A2A2TMX1</accession>
<feature type="domain" description="POTRA" evidence="9">
    <location>
        <begin position="56"/>
        <end position="125"/>
    </location>
</feature>
<evidence type="ECO:0000256" key="8">
    <source>
        <dbReference type="SAM" id="Phobius"/>
    </source>
</evidence>
<keyword evidence="7" id="KW-0131">Cell cycle</keyword>
<keyword evidence="4 8" id="KW-0812">Transmembrane</keyword>
<dbReference type="InterPro" id="IPR050487">
    <property type="entry name" value="FtsQ_DivIB"/>
</dbReference>
<evidence type="ECO:0000313" key="11">
    <source>
        <dbReference type="Proteomes" id="UP000218238"/>
    </source>
</evidence>